<dbReference type="Pfam" id="PF02595">
    <property type="entry name" value="Gly_kinase"/>
    <property type="match status" value="1"/>
</dbReference>
<dbReference type="RefSeq" id="WP_001221977.1">
    <property type="nucleotide sequence ID" value="NZ_CP009335.1"/>
</dbReference>
<dbReference type="AlphaFoldDB" id="A0A0B5NC93"/>
<gene>
    <name evidence="5" type="ORF">BF38_3415</name>
    <name evidence="6" type="ORF">FOC89_24775</name>
</gene>
<dbReference type="PANTHER" id="PTHR21599:SF0">
    <property type="entry name" value="GLYCERATE KINASE"/>
    <property type="match status" value="1"/>
</dbReference>
<dbReference type="EMBL" id="CP053980">
    <property type="protein sequence ID" value="QKH27022.1"/>
    <property type="molecule type" value="Genomic_DNA"/>
</dbReference>
<dbReference type="GO" id="GO:0008887">
    <property type="term" value="F:glycerate kinase activity"/>
    <property type="evidence" value="ECO:0007669"/>
    <property type="project" value="UniProtKB-UniRule"/>
</dbReference>
<comment type="similarity">
    <text evidence="1 4">Belongs to the glycerate kinase type-1 family.</text>
</comment>
<dbReference type="EMBL" id="CP009335">
    <property type="protein sequence ID" value="AJG75399.1"/>
    <property type="molecule type" value="Genomic_DNA"/>
</dbReference>
<dbReference type="KEGG" id="btw:BF38_3415"/>
<dbReference type="InterPro" id="IPR018197">
    <property type="entry name" value="Glycerate_kinase_RE-like"/>
</dbReference>
<dbReference type="EC" id="2.7.1.31" evidence="5"/>
<accession>A0A0B5NC93</accession>
<dbReference type="Proteomes" id="UP000501107">
    <property type="component" value="Chromosome"/>
</dbReference>
<dbReference type="GO" id="GO:0031388">
    <property type="term" value="P:organic acid phosphorylation"/>
    <property type="evidence" value="ECO:0007669"/>
    <property type="project" value="UniProtKB-UniRule"/>
</dbReference>
<evidence type="ECO:0000256" key="1">
    <source>
        <dbReference type="ARBA" id="ARBA00006284"/>
    </source>
</evidence>
<evidence type="ECO:0000256" key="3">
    <source>
        <dbReference type="ARBA" id="ARBA00022777"/>
    </source>
</evidence>
<dbReference type="SUPFAM" id="SSF110738">
    <property type="entry name" value="Glycerate kinase I"/>
    <property type="match status" value="1"/>
</dbReference>
<dbReference type="PIRSF" id="PIRSF006078">
    <property type="entry name" value="GlxK"/>
    <property type="match status" value="1"/>
</dbReference>
<dbReference type="NCBIfam" id="TIGR00045">
    <property type="entry name" value="glycerate kinase"/>
    <property type="match status" value="1"/>
</dbReference>
<dbReference type="PANTHER" id="PTHR21599">
    <property type="entry name" value="GLYCERATE KINASE"/>
    <property type="match status" value="1"/>
</dbReference>
<dbReference type="InterPro" id="IPR004381">
    <property type="entry name" value="Glycerate_kinase"/>
</dbReference>
<protein>
    <submittedName>
        <fullName evidence="5 6">Glycerate kinase</fullName>
        <ecNumber evidence="5">2.7.1.31</ecNumber>
    </submittedName>
</protein>
<evidence type="ECO:0000313" key="8">
    <source>
        <dbReference type="Proteomes" id="UP000501107"/>
    </source>
</evidence>
<evidence type="ECO:0000256" key="2">
    <source>
        <dbReference type="ARBA" id="ARBA00022679"/>
    </source>
</evidence>
<evidence type="ECO:0000313" key="5">
    <source>
        <dbReference type="EMBL" id="AJG75399.1"/>
    </source>
</evidence>
<keyword evidence="3 4" id="KW-0418">Kinase</keyword>
<organism evidence="6 8">
    <name type="scientific">Bacillus thuringiensis</name>
    <dbReference type="NCBI Taxonomy" id="1428"/>
    <lineage>
        <taxon>Bacteria</taxon>
        <taxon>Bacillati</taxon>
        <taxon>Bacillota</taxon>
        <taxon>Bacilli</taxon>
        <taxon>Bacillales</taxon>
        <taxon>Bacillaceae</taxon>
        <taxon>Bacillus</taxon>
        <taxon>Bacillus cereus group</taxon>
    </lineage>
</organism>
<dbReference type="Proteomes" id="UP000031876">
    <property type="component" value="Chromosome"/>
</dbReference>
<dbReference type="InterPro" id="IPR018193">
    <property type="entry name" value="Glyc_kinase_flavodox-like_fold"/>
</dbReference>
<evidence type="ECO:0000313" key="7">
    <source>
        <dbReference type="Proteomes" id="UP000031876"/>
    </source>
</evidence>
<sequence>MRILVVPSGFKESLGAKEAADVMKEGILKVMPLATVETLPMVDGGEGFTEAIINITGGKMYEVQVTGPVGDEIQSYFGVFETRNGERTAVIEMAAAAGLRLVPRDLRDPRKTTTHGVGQLIELALNKGVDRILIGCGDSGTSDGGAGMAEALGVKFLNEDEKEIQIQGGTSLLQVSKIDTSQVDPRLRHVQIDVACNWFNQLCGEHGVARVFGPQKGANEAQVIELEKALERYASIIKKDIGIDVHHTPGSGASGGLGTGLQALIGATLHPRYDIIMKYMDLNKLLLKCDLVFTAEGSIDFQTPRGKIPAEVAKCAKRYGLPVIALVGTVGKGARINYDYGIDAYTSILPMPSSLENAFSNAEKWLRDCTESTMRTVLVGYQIASRLNKSGYVS</sequence>
<dbReference type="Gene3D" id="3.40.50.10350">
    <property type="entry name" value="Glycerate kinase, domain 1"/>
    <property type="match status" value="1"/>
</dbReference>
<evidence type="ECO:0000313" key="6">
    <source>
        <dbReference type="EMBL" id="QKH27022.1"/>
    </source>
</evidence>
<evidence type="ECO:0000256" key="4">
    <source>
        <dbReference type="PIRNR" id="PIRNR006078"/>
    </source>
</evidence>
<reference evidence="5 7" key="1">
    <citation type="journal article" date="2015" name="Genome Announc.">
        <title>Complete genome sequences for 35 biothreat assay-relevant bacillus species.</title>
        <authorList>
            <person name="Johnson S.L."/>
            <person name="Daligault H.E."/>
            <person name="Davenport K.W."/>
            <person name="Jaissle J."/>
            <person name="Frey K.G."/>
            <person name="Ladner J.T."/>
            <person name="Broomall S.M."/>
            <person name="Bishop-Lilly K.A."/>
            <person name="Bruce D.C."/>
            <person name="Gibbons H.S."/>
            <person name="Coyne S.R."/>
            <person name="Lo C.C."/>
            <person name="Meincke L."/>
            <person name="Munk A.C."/>
            <person name="Koroleva G.I."/>
            <person name="Rosenzweig C.N."/>
            <person name="Palacios G.F."/>
            <person name="Redden C.L."/>
            <person name="Minogue T.D."/>
            <person name="Chain P.S."/>
        </authorList>
    </citation>
    <scope>NUCLEOTIDE SEQUENCE [LARGE SCALE GENOMIC DNA]</scope>
    <source>
        <strain evidence="5 7">HD1011</strain>
    </source>
</reference>
<dbReference type="InterPro" id="IPR036129">
    <property type="entry name" value="Glycerate_kinase_sf"/>
</dbReference>
<keyword evidence="2 4" id="KW-0808">Transferase</keyword>
<proteinExistence type="inferred from homology"/>
<name>A0A0B5NC93_BACTU</name>
<reference evidence="6 8" key="2">
    <citation type="submission" date="2020-05" db="EMBL/GenBank/DDBJ databases">
        <title>FDA dAtabase for Regulatory Grade micrObial Sequences (FDA-ARGOS): Supporting development and validation of Infectious Disease Dx tests.</title>
        <authorList>
            <person name="Nelson B."/>
            <person name="Plummer A."/>
            <person name="Tallon L."/>
            <person name="Sadzewicz L."/>
            <person name="Zhao X."/>
            <person name="Vavikolanu K."/>
            <person name="Mehta A."/>
            <person name="Aluvathingal J."/>
            <person name="Nadendla S."/>
            <person name="Myers T."/>
            <person name="Yan Y."/>
            <person name="Sichtig H."/>
        </authorList>
    </citation>
    <scope>NUCLEOTIDE SEQUENCE [LARGE SCALE GENOMIC DNA]</scope>
    <source>
        <strain evidence="6 8">FDAARGOS_795</strain>
    </source>
</reference>
<dbReference type="Gene3D" id="3.90.1510.10">
    <property type="entry name" value="Glycerate kinase, domain 2"/>
    <property type="match status" value="1"/>
</dbReference>